<gene>
    <name evidence="2" type="ORF">DL897_03065</name>
</gene>
<keyword evidence="1" id="KW-0472">Membrane</keyword>
<dbReference type="EMBL" id="QJKK01000001">
    <property type="protein sequence ID" value="RAL27032.1"/>
    <property type="molecule type" value="Genomic_DNA"/>
</dbReference>
<dbReference type="RefSeq" id="WP_113657637.1">
    <property type="nucleotide sequence ID" value="NZ_KZ845663.1"/>
</dbReference>
<dbReference type="SUPFAM" id="SSF52540">
    <property type="entry name" value="P-loop containing nucleoside triphosphate hydrolases"/>
    <property type="match status" value="1"/>
</dbReference>
<dbReference type="InterPro" id="IPR027417">
    <property type="entry name" value="P-loop_NTPase"/>
</dbReference>
<sequence length="853" mass="98831">MSWFKQPQGNDNQMLMVLKVLGVIAFFLILRELHQYLEFKLEGRTTNQTMSSIGDWFIKAGGILLEILLIILVFALIIGIVIWSVYKAYRRSAEQNVKYIRILPRRDVQLDPDKIMSMLKAFGNMKRHFKEKGQFGPLWFRMRFAMLPDSLEIGIYLAYPSDKQKEVHEAIRGTYPRAEIVPITEKEFPGPKKGGKGGFFTLRSGLPLTSLVESKKSEIGSILATLRRGSYIDLHFSPINWEYLDKRFDKAAKSFKGKKVQDMEPEERNRKAALQKRQTDKAYAFKLRLTIWSNHEKETDQVVSSTANAISSALKDVGDIQFRRRKRAIFNFMQDRNLIPFPIPFTFMVWASEELANLLHLPPGDHVIYQEPSAKEARGYLAHLGTYEPEKYTTPSEGVVIGSLVHPLDQDKLVKIGYEQLSNHFLLTGSKGMGRVSAAVEMLQSMLDDWLRNPDQAPGFTIIDPAREIVPIIANRLRKLEQDGVPIPKDKIHYYDLSDDTTNLIGLNFLHKIQNMPLNEAAERIARLLMYDGIKDKNQSIPLQRILTLAIHALLLDDEPHTLLEVEYMMTNEAFRKQILKRIQDPYVRHYWSHVGGKEWKKEIQPLLDLIEPLLQDPTTRRIYLQKEMALDIQKYMDEGHLVMFDLNEMKPHELKVTVGYLIYLYHQIGRRRKDSKKFHLVMLDEAHRSQIPIFTNIFDEDARYDHGFGLVTRDIDDFKNNSVLMQTIKANIGMVLSCAQEEGADEVENITRGRITVKDLEPLPERMMMVYVRGKLMQRTQHDTYKVRCKPPIVYDAKGHEVEHSNRDGIKQAHQLGIEWGREIMRKSPEARPLRDLDHEIFDYMEETANIS</sequence>
<dbReference type="Proteomes" id="UP000251213">
    <property type="component" value="Unassembled WGS sequence"/>
</dbReference>
<reference evidence="2 3" key="1">
    <citation type="submission" date="2018-06" db="EMBL/GenBank/DDBJ databases">
        <title>Thermoflavimicrobium daqus sp. nov., a thermophilic microbe isolated from Moutai-flavour Daqu.</title>
        <authorList>
            <person name="Wang X."/>
            <person name="Zhou H."/>
        </authorList>
    </citation>
    <scope>NUCLEOTIDE SEQUENCE [LARGE SCALE GENOMIC DNA]</scope>
    <source>
        <strain evidence="2 3">FBKL4.011</strain>
    </source>
</reference>
<keyword evidence="3" id="KW-1185">Reference proteome</keyword>
<proteinExistence type="predicted"/>
<comment type="caution">
    <text evidence="2">The sequence shown here is derived from an EMBL/GenBank/DDBJ whole genome shotgun (WGS) entry which is preliminary data.</text>
</comment>
<evidence type="ECO:0000313" key="3">
    <source>
        <dbReference type="Proteomes" id="UP000251213"/>
    </source>
</evidence>
<organism evidence="2 3">
    <name type="scientific">Thermoflavimicrobium daqui</name>
    <dbReference type="NCBI Taxonomy" id="2137476"/>
    <lineage>
        <taxon>Bacteria</taxon>
        <taxon>Bacillati</taxon>
        <taxon>Bacillota</taxon>
        <taxon>Bacilli</taxon>
        <taxon>Bacillales</taxon>
        <taxon>Thermoactinomycetaceae</taxon>
        <taxon>Thermoflavimicrobium</taxon>
    </lineage>
</organism>
<evidence type="ECO:0000256" key="1">
    <source>
        <dbReference type="SAM" id="Phobius"/>
    </source>
</evidence>
<keyword evidence="1" id="KW-1133">Transmembrane helix</keyword>
<accession>A0A364K9Y3</accession>
<dbReference type="AlphaFoldDB" id="A0A364K9Y3"/>
<evidence type="ECO:0000313" key="2">
    <source>
        <dbReference type="EMBL" id="RAL27032.1"/>
    </source>
</evidence>
<reference evidence="2 3" key="2">
    <citation type="submission" date="2018-06" db="EMBL/GenBank/DDBJ databases">
        <authorList>
            <person name="Zhirakovskaya E."/>
        </authorList>
    </citation>
    <scope>NUCLEOTIDE SEQUENCE [LARGE SCALE GENOMIC DNA]</scope>
    <source>
        <strain evidence="2 3">FBKL4.011</strain>
    </source>
</reference>
<protein>
    <submittedName>
        <fullName evidence="2">Uncharacterized protein</fullName>
    </submittedName>
</protein>
<keyword evidence="1" id="KW-0812">Transmembrane</keyword>
<feature type="transmembrane region" description="Helical" evidence="1">
    <location>
        <begin position="63"/>
        <end position="86"/>
    </location>
</feature>
<dbReference type="OrthoDB" id="2985392at2"/>
<name>A0A364K9Y3_9BACL</name>
<feature type="transmembrane region" description="Helical" evidence="1">
    <location>
        <begin position="12"/>
        <end position="30"/>
    </location>
</feature>